<dbReference type="PANTHER" id="PTHR38165:SF1">
    <property type="entry name" value="GLUCANASE B"/>
    <property type="match status" value="1"/>
</dbReference>
<accession>A0ABQ1EC05</accession>
<evidence type="ECO:0000256" key="1">
    <source>
        <dbReference type="ARBA" id="ARBA00009646"/>
    </source>
</evidence>
<dbReference type="Gene3D" id="2.60.110.10">
    <property type="entry name" value="Thaumatin"/>
    <property type="match status" value="1"/>
</dbReference>
<evidence type="ECO:0000259" key="5">
    <source>
        <dbReference type="PROSITE" id="PS52006"/>
    </source>
</evidence>
<dbReference type="PANTHER" id="PTHR38165">
    <property type="match status" value="1"/>
</dbReference>
<dbReference type="SUPFAM" id="SSF49695">
    <property type="entry name" value="gamma-Crystallin-like"/>
    <property type="match status" value="1"/>
</dbReference>
<reference evidence="6 7" key="1">
    <citation type="journal article" date="2021" name="Int. J. Syst. Evol. Microbiol.">
        <title>Clostridium zeae sp. nov., isolated from corn silage.</title>
        <authorList>
            <person name="Kobayashi H."/>
            <person name="Tanizawa Y."/>
            <person name="Yagura M."/>
            <person name="Sakamoto M."/>
            <person name="Ohkuma M."/>
            <person name="Tohno M."/>
        </authorList>
    </citation>
    <scope>NUCLEOTIDE SEQUENCE [LARGE SCALE GENOMIC DNA]</scope>
    <source>
        <strain evidence="6 7">CSC2</strain>
    </source>
</reference>
<dbReference type="PROSITE" id="PS50915">
    <property type="entry name" value="CRYSTALLIN_BETA_GAMMA"/>
    <property type="match status" value="1"/>
</dbReference>
<comment type="caution">
    <text evidence="6">The sequence shown here is derived from an EMBL/GenBank/DDBJ whole genome shotgun (WGS) entry which is preliminary data.</text>
</comment>
<evidence type="ECO:0000313" key="6">
    <source>
        <dbReference type="EMBL" id="GFZ32285.1"/>
    </source>
</evidence>
<dbReference type="Proteomes" id="UP000663802">
    <property type="component" value="Unassembled WGS sequence"/>
</dbReference>
<dbReference type="InterPro" id="IPR001064">
    <property type="entry name" value="Beta/gamma_crystallin"/>
</dbReference>
<evidence type="ECO:0000313" key="7">
    <source>
        <dbReference type="Proteomes" id="UP000663802"/>
    </source>
</evidence>
<dbReference type="Gene3D" id="2.60.20.10">
    <property type="entry name" value="Crystallins"/>
    <property type="match status" value="1"/>
</dbReference>
<dbReference type="InterPro" id="IPR037398">
    <property type="entry name" value="Glyco_hydro_64_fam"/>
</dbReference>
<keyword evidence="2" id="KW-0677">Repeat</keyword>
<proteinExistence type="inferred from homology"/>
<dbReference type="InterPro" id="IPR032477">
    <property type="entry name" value="Glyco_hydro_64"/>
</dbReference>
<dbReference type="SMART" id="SM00247">
    <property type="entry name" value="XTALbg"/>
    <property type="match status" value="1"/>
</dbReference>
<organism evidence="6 7">
    <name type="scientific">Clostridium zeae</name>
    <dbReference type="NCBI Taxonomy" id="2759022"/>
    <lineage>
        <taxon>Bacteria</taxon>
        <taxon>Bacillati</taxon>
        <taxon>Bacillota</taxon>
        <taxon>Clostridia</taxon>
        <taxon>Eubacteriales</taxon>
        <taxon>Clostridiaceae</taxon>
        <taxon>Clostridium</taxon>
    </lineage>
</organism>
<keyword evidence="3" id="KW-0732">Signal</keyword>
<name>A0ABQ1EC05_9CLOT</name>
<dbReference type="Pfam" id="PF16483">
    <property type="entry name" value="Glyco_hydro_64"/>
    <property type="match status" value="1"/>
</dbReference>
<evidence type="ECO:0000256" key="2">
    <source>
        <dbReference type="ARBA" id="ARBA00022737"/>
    </source>
</evidence>
<feature type="domain" description="Beta/gamma crystallin 'Greek key'" evidence="4">
    <location>
        <begin position="30"/>
        <end position="74"/>
    </location>
</feature>
<dbReference type="PROSITE" id="PS52006">
    <property type="entry name" value="GH64"/>
    <property type="match status" value="1"/>
</dbReference>
<keyword evidence="6" id="KW-0378">Hydrolase</keyword>
<dbReference type="InterPro" id="IPR011024">
    <property type="entry name" value="G_crystallin-like"/>
</dbReference>
<dbReference type="InterPro" id="IPR042517">
    <property type="entry name" value="Glyco_hydro_64_N_2"/>
</dbReference>
<dbReference type="Gene3D" id="3.30.920.50">
    <property type="entry name" value="Beta-1,3-glucanase, C-terminal domain"/>
    <property type="match status" value="1"/>
</dbReference>
<dbReference type="GO" id="GO:0016787">
    <property type="term" value="F:hydrolase activity"/>
    <property type="evidence" value="ECO:0007669"/>
    <property type="project" value="UniProtKB-KW"/>
</dbReference>
<evidence type="ECO:0000256" key="3">
    <source>
        <dbReference type="SAM" id="SignalP"/>
    </source>
</evidence>
<comment type="similarity">
    <text evidence="1">Belongs to the beta/gamma-crystallin family.</text>
</comment>
<sequence length="501" mass="55021">MGKMKKFLHFILVALFIGALVPISSVKAATGVTFYQDANYGGTAVTLGAGSYTLSQLNAAGIPNDWVSSLKVPSGWTVEIYQDDNFTGTKWTFTADISYVGADCNDKMTSVKITAPATTVANSIYSVAASSVPAPSGNGVMTFRVLNGTNGAYADSSVYWAIFGIDPTTNKWCYVDINGNPIPLTSALNDATGHLTKNNVNYANVFYTISQKQWVNLPKLNGARMYLSLGSPCYIRTYDNGYNWPDVNNTSDPNRNIYFDFVEFTLDANGYHGNTTRVDGFGFPIQHRLINKSGSFDRTVGELETETRSGLFTKYANEVPDAFKELGTLQAPYRILPPYRGNNFKSGGAYANYYDSYVNQVWSTYTTKNLTFNCWSGTFTGHVVGNDFVFSKNGGSSNIYIHGKPSTYNILAGAGNLVTGTDDEKTAEYQLCAALNRHIVDDPANWNNASYLYKASPSNYYSKFWHDHSINGLAYGFCFDDSLAAYLDVNDPKGLVVRVGW</sequence>
<protein>
    <submittedName>
        <fullName evidence="6">Glycosyl hydrolase</fullName>
    </submittedName>
</protein>
<keyword evidence="7" id="KW-1185">Reference proteome</keyword>
<gene>
    <name evidence="6" type="ORF">CSC2_28110</name>
</gene>
<feature type="domain" description="GH64" evidence="5">
    <location>
        <begin position="138"/>
        <end position="501"/>
    </location>
</feature>
<dbReference type="InterPro" id="IPR037176">
    <property type="entry name" value="Osmotin/thaumatin-like_sf"/>
</dbReference>
<feature type="signal peptide" evidence="3">
    <location>
        <begin position="1"/>
        <end position="28"/>
    </location>
</feature>
<dbReference type="CDD" id="cd09214">
    <property type="entry name" value="GH64-like"/>
    <property type="match status" value="1"/>
</dbReference>
<dbReference type="RefSeq" id="WP_206870540.1">
    <property type="nucleotide sequence ID" value="NZ_BMBA01000002.1"/>
</dbReference>
<feature type="chain" id="PRO_5046615858" evidence="3">
    <location>
        <begin position="29"/>
        <end position="501"/>
    </location>
</feature>
<dbReference type="EMBL" id="BMBA01000002">
    <property type="protein sequence ID" value="GFZ32285.1"/>
    <property type="molecule type" value="Genomic_DNA"/>
</dbReference>
<evidence type="ECO:0000259" key="4">
    <source>
        <dbReference type="PROSITE" id="PS50915"/>
    </source>
</evidence>